<gene>
    <name evidence="2" type="ORF">BD833_101185</name>
</gene>
<name>A0A5S5D351_9ACTN</name>
<dbReference type="EMBL" id="VNHW01000001">
    <property type="protein sequence ID" value="TYP90467.1"/>
    <property type="molecule type" value="Genomic_DNA"/>
</dbReference>
<dbReference type="Proteomes" id="UP000322499">
    <property type="component" value="Unassembled WGS sequence"/>
</dbReference>
<accession>A0A5S5D351</accession>
<dbReference type="RefSeq" id="WP_166531248.1">
    <property type="nucleotide sequence ID" value="NZ_VNHW01000001.1"/>
</dbReference>
<proteinExistence type="predicted"/>
<comment type="caution">
    <text evidence="2">The sequence shown here is derived from an EMBL/GenBank/DDBJ whole genome shotgun (WGS) entry which is preliminary data.</text>
</comment>
<dbReference type="InterPro" id="IPR012312">
    <property type="entry name" value="Hemerythrin-like"/>
</dbReference>
<reference evidence="2 3" key="1">
    <citation type="submission" date="2019-07" db="EMBL/GenBank/DDBJ databases">
        <title>Genomic Encyclopedia of Archaeal and Bacterial Type Strains, Phase II (KMG-II): from individual species to whole genera.</title>
        <authorList>
            <person name="Goeker M."/>
        </authorList>
    </citation>
    <scope>NUCLEOTIDE SEQUENCE [LARGE SCALE GENOMIC DNA]</scope>
    <source>
        <strain evidence="2 3">DSM 46842</strain>
    </source>
</reference>
<organism evidence="2 3">
    <name type="scientific">Blastococcus xanthinilyticus</name>
    <dbReference type="NCBI Taxonomy" id="1564164"/>
    <lineage>
        <taxon>Bacteria</taxon>
        <taxon>Bacillati</taxon>
        <taxon>Actinomycetota</taxon>
        <taxon>Actinomycetes</taxon>
        <taxon>Geodermatophilales</taxon>
        <taxon>Geodermatophilaceae</taxon>
        <taxon>Blastococcus</taxon>
    </lineage>
</organism>
<evidence type="ECO:0000313" key="2">
    <source>
        <dbReference type="EMBL" id="TYP90467.1"/>
    </source>
</evidence>
<dbReference type="PANTHER" id="PTHR35585:SF1">
    <property type="entry name" value="HHE DOMAIN PROTEIN (AFU_ORTHOLOGUE AFUA_4G00730)"/>
    <property type="match status" value="1"/>
</dbReference>
<feature type="domain" description="Hemerythrin-like" evidence="1">
    <location>
        <begin position="7"/>
        <end position="120"/>
    </location>
</feature>
<protein>
    <submittedName>
        <fullName evidence="2">Hemerythrin HHE cation binding domain-containing protein</fullName>
    </submittedName>
</protein>
<dbReference type="AlphaFoldDB" id="A0A5S5D351"/>
<evidence type="ECO:0000313" key="3">
    <source>
        <dbReference type="Proteomes" id="UP000322499"/>
    </source>
</evidence>
<keyword evidence="3" id="KW-1185">Reference proteome</keyword>
<sequence>MSDFEITALVLAEHEVFRRDFAALDDLSGQELAAAWEELHAKLEVHAVAEEELFYPLLAQEAPGGEEETAEGVHDHNEIRHAATAVEQHEVGSDDWWEAVRNARQVNADHMAEEETDFFPSFKEAVDDEQREALGMRWLAFHDEHEQAEGLSGEDAVVAEVVATEVPEGDPTV</sequence>
<dbReference type="Gene3D" id="1.20.120.520">
    <property type="entry name" value="nmb1532 protein domain like"/>
    <property type="match status" value="1"/>
</dbReference>
<evidence type="ECO:0000259" key="1">
    <source>
        <dbReference type="Pfam" id="PF01814"/>
    </source>
</evidence>
<dbReference type="PANTHER" id="PTHR35585">
    <property type="entry name" value="HHE DOMAIN PROTEIN (AFU_ORTHOLOGUE AFUA_4G00730)"/>
    <property type="match status" value="1"/>
</dbReference>
<dbReference type="Pfam" id="PF01814">
    <property type="entry name" value="Hemerythrin"/>
    <property type="match status" value="1"/>
</dbReference>